<feature type="domain" description="Myb-like" evidence="6">
    <location>
        <begin position="187"/>
        <end position="233"/>
    </location>
</feature>
<dbReference type="HOGENOM" id="CLU_022146_0_0_1"/>
<feature type="compositionally biased region" description="Polar residues" evidence="5">
    <location>
        <begin position="606"/>
        <end position="626"/>
    </location>
</feature>
<dbReference type="GO" id="GO:0000978">
    <property type="term" value="F:RNA polymerase II cis-regulatory region sequence-specific DNA binding"/>
    <property type="evidence" value="ECO:0007669"/>
    <property type="project" value="TreeGrafter"/>
</dbReference>
<feature type="domain" description="HTH myb-type" evidence="7">
    <location>
        <begin position="342"/>
        <end position="398"/>
    </location>
</feature>
<dbReference type="GO" id="GO:0042795">
    <property type="term" value="P:snRNA transcription by RNA polymerase II"/>
    <property type="evidence" value="ECO:0007669"/>
    <property type="project" value="TreeGrafter"/>
</dbReference>
<feature type="domain" description="Myb-like" evidence="6">
    <location>
        <begin position="237"/>
        <end position="289"/>
    </location>
</feature>
<dbReference type="InParanoid" id="A0A067QF28"/>
<dbReference type="GO" id="GO:0001006">
    <property type="term" value="F:RNA polymerase III type 3 promoter sequence-specific DNA binding"/>
    <property type="evidence" value="ECO:0007669"/>
    <property type="project" value="TreeGrafter"/>
</dbReference>
<dbReference type="STRING" id="933084.A0A067QF28"/>
<dbReference type="Proteomes" id="UP000027265">
    <property type="component" value="Unassembled WGS sequence"/>
</dbReference>
<dbReference type="GO" id="GO:0042796">
    <property type="term" value="P:snRNA transcription by RNA polymerase III"/>
    <property type="evidence" value="ECO:0007669"/>
    <property type="project" value="TreeGrafter"/>
</dbReference>
<keyword evidence="4" id="KW-0539">Nucleus</keyword>
<keyword evidence="9" id="KW-1185">Reference proteome</keyword>
<dbReference type="PANTHER" id="PTHR46621">
    <property type="entry name" value="SNRNA-ACTIVATING PROTEIN COMPLEX SUBUNIT 4"/>
    <property type="match status" value="1"/>
</dbReference>
<evidence type="ECO:0000256" key="1">
    <source>
        <dbReference type="ARBA" id="ARBA00023015"/>
    </source>
</evidence>
<keyword evidence="2" id="KW-0238">DNA-binding</keyword>
<accession>A0A067QF28</accession>
<dbReference type="SMART" id="SM00717">
    <property type="entry name" value="SANT"/>
    <property type="match status" value="5"/>
</dbReference>
<evidence type="ECO:0000313" key="9">
    <source>
        <dbReference type="Proteomes" id="UP000027265"/>
    </source>
</evidence>
<dbReference type="InterPro" id="IPR051575">
    <property type="entry name" value="Myb-like_DNA-bd"/>
</dbReference>
<dbReference type="InterPro" id="IPR009057">
    <property type="entry name" value="Homeodomain-like_sf"/>
</dbReference>
<organism evidence="8 9">
    <name type="scientific">Jaapia argillacea MUCL 33604</name>
    <dbReference type="NCBI Taxonomy" id="933084"/>
    <lineage>
        <taxon>Eukaryota</taxon>
        <taxon>Fungi</taxon>
        <taxon>Dikarya</taxon>
        <taxon>Basidiomycota</taxon>
        <taxon>Agaricomycotina</taxon>
        <taxon>Agaricomycetes</taxon>
        <taxon>Agaricomycetidae</taxon>
        <taxon>Jaapiales</taxon>
        <taxon>Jaapiaceae</taxon>
        <taxon>Jaapia</taxon>
    </lineage>
</organism>
<dbReference type="AlphaFoldDB" id="A0A067QF28"/>
<evidence type="ECO:0000313" key="8">
    <source>
        <dbReference type="EMBL" id="KDQ64775.1"/>
    </source>
</evidence>
<feature type="domain" description="Myb-like" evidence="6">
    <location>
        <begin position="342"/>
        <end position="394"/>
    </location>
</feature>
<feature type="region of interest" description="Disordered" evidence="5">
    <location>
        <begin position="370"/>
        <end position="680"/>
    </location>
</feature>
<evidence type="ECO:0000256" key="2">
    <source>
        <dbReference type="ARBA" id="ARBA00023125"/>
    </source>
</evidence>
<dbReference type="SUPFAM" id="SSF46689">
    <property type="entry name" value="Homeodomain-like"/>
    <property type="match status" value="3"/>
</dbReference>
<dbReference type="InterPro" id="IPR001005">
    <property type="entry name" value="SANT/Myb"/>
</dbReference>
<feature type="compositionally biased region" description="Polar residues" evidence="5">
    <location>
        <begin position="404"/>
        <end position="421"/>
    </location>
</feature>
<feature type="domain" description="HTH myb-type" evidence="7">
    <location>
        <begin position="187"/>
        <end position="245"/>
    </location>
</feature>
<feature type="domain" description="Myb-like" evidence="6">
    <location>
        <begin position="298"/>
        <end position="341"/>
    </location>
</feature>
<keyword evidence="3" id="KW-0804">Transcription</keyword>
<dbReference type="EMBL" id="KL197709">
    <property type="protein sequence ID" value="KDQ64775.1"/>
    <property type="molecule type" value="Genomic_DNA"/>
</dbReference>
<dbReference type="OrthoDB" id="2143914at2759"/>
<dbReference type="GO" id="GO:0019185">
    <property type="term" value="C:snRNA-activating protein complex"/>
    <property type="evidence" value="ECO:0007669"/>
    <property type="project" value="TreeGrafter"/>
</dbReference>
<proteinExistence type="predicted"/>
<evidence type="ECO:0000259" key="7">
    <source>
        <dbReference type="PROSITE" id="PS51294"/>
    </source>
</evidence>
<dbReference type="PANTHER" id="PTHR46621:SF1">
    <property type="entry name" value="SNRNA-ACTIVATING PROTEIN COMPLEX SUBUNIT 4"/>
    <property type="match status" value="1"/>
</dbReference>
<dbReference type="Gene3D" id="1.10.10.60">
    <property type="entry name" value="Homeodomain-like"/>
    <property type="match status" value="3"/>
</dbReference>
<name>A0A067QF28_9AGAM</name>
<dbReference type="PROSITE" id="PS51294">
    <property type="entry name" value="HTH_MYB"/>
    <property type="match status" value="3"/>
</dbReference>
<evidence type="ECO:0000259" key="6">
    <source>
        <dbReference type="PROSITE" id="PS50090"/>
    </source>
</evidence>
<dbReference type="PROSITE" id="PS50090">
    <property type="entry name" value="MYB_LIKE"/>
    <property type="match status" value="4"/>
</dbReference>
<keyword evidence="1" id="KW-0805">Transcription regulation</keyword>
<dbReference type="Pfam" id="PF13921">
    <property type="entry name" value="Myb_DNA-bind_6"/>
    <property type="match status" value="2"/>
</dbReference>
<evidence type="ECO:0000256" key="4">
    <source>
        <dbReference type="ARBA" id="ARBA00023242"/>
    </source>
</evidence>
<feature type="compositionally biased region" description="Basic residues" evidence="5">
    <location>
        <begin position="521"/>
        <end position="530"/>
    </location>
</feature>
<evidence type="ECO:0000256" key="5">
    <source>
        <dbReference type="SAM" id="MobiDB-lite"/>
    </source>
</evidence>
<dbReference type="CDD" id="cd00167">
    <property type="entry name" value="SANT"/>
    <property type="match status" value="4"/>
</dbReference>
<protein>
    <submittedName>
        <fullName evidence="8">Uncharacterized protein</fullName>
    </submittedName>
</protein>
<gene>
    <name evidence="8" type="ORF">JAAARDRAFT_167410</name>
</gene>
<evidence type="ECO:0000256" key="3">
    <source>
        <dbReference type="ARBA" id="ARBA00023163"/>
    </source>
</evidence>
<feature type="compositionally biased region" description="Basic and acidic residues" evidence="5">
    <location>
        <begin position="381"/>
        <end position="402"/>
    </location>
</feature>
<feature type="domain" description="HTH myb-type" evidence="7">
    <location>
        <begin position="290"/>
        <end position="338"/>
    </location>
</feature>
<reference evidence="9" key="1">
    <citation type="journal article" date="2014" name="Proc. Natl. Acad. Sci. U.S.A.">
        <title>Extensive sampling of basidiomycete genomes demonstrates inadequacy of the white-rot/brown-rot paradigm for wood decay fungi.</title>
        <authorList>
            <person name="Riley R."/>
            <person name="Salamov A.A."/>
            <person name="Brown D.W."/>
            <person name="Nagy L.G."/>
            <person name="Floudas D."/>
            <person name="Held B.W."/>
            <person name="Levasseur A."/>
            <person name="Lombard V."/>
            <person name="Morin E."/>
            <person name="Otillar R."/>
            <person name="Lindquist E.A."/>
            <person name="Sun H."/>
            <person name="LaButti K.M."/>
            <person name="Schmutz J."/>
            <person name="Jabbour D."/>
            <person name="Luo H."/>
            <person name="Baker S.E."/>
            <person name="Pisabarro A.G."/>
            <person name="Walton J.D."/>
            <person name="Blanchette R.A."/>
            <person name="Henrissat B."/>
            <person name="Martin F."/>
            <person name="Cullen D."/>
            <person name="Hibbett D.S."/>
            <person name="Grigoriev I.V."/>
        </authorList>
    </citation>
    <scope>NUCLEOTIDE SEQUENCE [LARGE SCALE GENOMIC DNA]</scope>
    <source>
        <strain evidence="9">MUCL 33604</strain>
    </source>
</reference>
<sequence length="680" mass="74510">MATRAKDLVHKALQANKDHQYALKVYTERLEAELATVDKLLLAADVDEQEDEPEIEVGGFVLIPGSVKPVGPVPYGSLISRDSPFYEDASRRQRYLELSATHPMKAKELDALAEAVRTENYRIHAYEAHRRGQQALSSLNDQPQSYFEQNKEGIDWDRVATKVSSSNTSSVQRTPKECEIRWLGDRHPEINHGTWAQAEISQVRSLAASYAPGQVDWVKVAKDLGTNRTPIDCMRHATNRKAHLWDPDSDKRLLEAVKIYGIENWPQVARFVSEDATAQQCQNRYNRTLDPSIKLGVSWTEEEDRLLRLAVEAYGNSWVEVASCIAGRNNEQCRERWNARANPSLSKARWTEEEDQTLLDAVGRLGEGRWKDVSGAVGNGRNDKMCRGRYDTLKKGKQKERSVTVASTPEASTSLDETPNQEAPPPRPRPRPRARKAQLGVPSVDGDSVEARSKSPIPQPARPKPRARKQPVAAVTADVVEAPLHPGEVTETPTPVPSQPKRPTKRTKRAAPEETEAPPPAKKRRTRKASTKGIIDEAENDDGAAGSMSVADDSGPGPSTALADEGEASLVGGSGETTTVAPPVSPENLAGSTVGLQDPLAHQPPLSEQRTSLTEQPSHGHSQSSDPVLGDRETSITAAAEPGGEAEPQRENTAKGKRGRVPPEPSRRQPSRLASRKSNA</sequence>
<dbReference type="InterPro" id="IPR017930">
    <property type="entry name" value="Myb_dom"/>
</dbReference>